<organism evidence="3 4">
    <name type="scientific">Capsella rubella</name>
    <dbReference type="NCBI Taxonomy" id="81985"/>
    <lineage>
        <taxon>Eukaryota</taxon>
        <taxon>Viridiplantae</taxon>
        <taxon>Streptophyta</taxon>
        <taxon>Embryophyta</taxon>
        <taxon>Tracheophyta</taxon>
        <taxon>Spermatophyta</taxon>
        <taxon>Magnoliopsida</taxon>
        <taxon>eudicotyledons</taxon>
        <taxon>Gunneridae</taxon>
        <taxon>Pentapetalae</taxon>
        <taxon>rosids</taxon>
        <taxon>malvids</taxon>
        <taxon>Brassicales</taxon>
        <taxon>Brassicaceae</taxon>
        <taxon>Camelineae</taxon>
        <taxon>Capsella</taxon>
    </lineage>
</organism>
<dbReference type="OrthoDB" id="5391403at2759"/>
<reference evidence="4" key="1">
    <citation type="journal article" date="2013" name="Nat. Genet.">
        <title>The Capsella rubella genome and the genomic consequences of rapid mating system evolution.</title>
        <authorList>
            <person name="Slotte T."/>
            <person name="Hazzouri K.M."/>
            <person name="Agren J.A."/>
            <person name="Koenig D."/>
            <person name="Maumus F."/>
            <person name="Guo Y.L."/>
            <person name="Steige K."/>
            <person name="Platts A.E."/>
            <person name="Escobar J.S."/>
            <person name="Newman L.K."/>
            <person name="Wang W."/>
            <person name="Mandakova T."/>
            <person name="Vello E."/>
            <person name="Smith L.M."/>
            <person name="Henz S.R."/>
            <person name="Steffen J."/>
            <person name="Takuno S."/>
            <person name="Brandvain Y."/>
            <person name="Coop G."/>
            <person name="Andolfatto P."/>
            <person name="Hu T.T."/>
            <person name="Blanchette M."/>
            <person name="Clark R.M."/>
            <person name="Quesneville H."/>
            <person name="Nordborg M."/>
            <person name="Gaut B.S."/>
            <person name="Lysak M.A."/>
            <person name="Jenkins J."/>
            <person name="Grimwood J."/>
            <person name="Chapman J."/>
            <person name="Prochnik S."/>
            <person name="Shu S."/>
            <person name="Rokhsar D."/>
            <person name="Schmutz J."/>
            <person name="Weigel D."/>
            <person name="Wright S.I."/>
        </authorList>
    </citation>
    <scope>NUCLEOTIDE SEQUENCE [LARGE SCALE GENOMIC DNA]</scope>
    <source>
        <strain evidence="4">cv. Monte Gargano</strain>
    </source>
</reference>
<dbReference type="AlphaFoldDB" id="R0EW34"/>
<dbReference type="STRING" id="81985.R0EW34"/>
<proteinExistence type="predicted"/>
<dbReference type="EMBL" id="KB870812">
    <property type="protein sequence ID" value="EOA13041.1"/>
    <property type="molecule type" value="Genomic_DNA"/>
</dbReference>
<evidence type="ECO:0000256" key="1">
    <source>
        <dbReference type="SAM" id="MobiDB-lite"/>
    </source>
</evidence>
<evidence type="ECO:0000313" key="3">
    <source>
        <dbReference type="EMBL" id="EOA13041.1"/>
    </source>
</evidence>
<dbReference type="GO" id="GO:0005096">
    <property type="term" value="F:GTPase activator activity"/>
    <property type="evidence" value="ECO:0007669"/>
    <property type="project" value="InterPro"/>
</dbReference>
<name>R0EW34_9BRAS</name>
<dbReference type="InterPro" id="IPR026147">
    <property type="entry name" value="Rab3GAP1_conserved"/>
</dbReference>
<feature type="domain" description="Rab3GAP catalytic subunit conserved" evidence="2">
    <location>
        <begin position="360"/>
        <end position="505"/>
    </location>
</feature>
<dbReference type="PANTHER" id="PTHR21422">
    <property type="entry name" value="RAB3 GTPASE-ACTIVATING PROTEIN CATALYTIC SUBUNIT"/>
    <property type="match status" value="1"/>
</dbReference>
<gene>
    <name evidence="3" type="ORF">CARUB_v10026040mg</name>
</gene>
<keyword evidence="4" id="KW-1185">Reference proteome</keyword>
<accession>R0EW34</accession>
<protein>
    <recommendedName>
        <fullName evidence="2">Rab3GAP catalytic subunit conserved domain-containing protein</fullName>
    </recommendedName>
</protein>
<feature type="region of interest" description="Disordered" evidence="1">
    <location>
        <begin position="1"/>
        <end position="66"/>
    </location>
</feature>
<dbReference type="PANTHER" id="PTHR21422:SF10">
    <property type="entry name" value="RAB3 GTPASE-ACTIVATING PROTEIN CATALYTIC SUBUNIT"/>
    <property type="match status" value="1"/>
</dbReference>
<feature type="region of interest" description="Disordered" evidence="1">
    <location>
        <begin position="611"/>
        <end position="660"/>
    </location>
</feature>
<feature type="compositionally biased region" description="Basic and acidic residues" evidence="1">
    <location>
        <begin position="22"/>
        <end position="53"/>
    </location>
</feature>
<dbReference type="InterPro" id="IPR045700">
    <property type="entry name" value="Rab3GAP1"/>
</dbReference>
<sequence>METAPPSFVSKARTAFNSAAAKAERVFTDLKSDREEEKQSSRNENDSKEENEVKPQGWRTAHIRKKQEWQNKLKNLRIGKKEVEDQDKAEDSTMAAPFYDENLFILKAKQEQEAKASDVGFVVESLNAVDANNIPLASIVKQLAAAIEAGKRAKTVKDFVASSGSSSPVRERSGLSLSAVKSLVLGEKEDKLGFDSGDEDKLVSLVNALFNVDSGFLSRKIVSDLESPANKASFAKDLHAAPPSSFVVKLAEVIGSFTTPRRMALFWCRVVDEMRRFWNEEKPIPWIPLDKTPDLKSCLLHQWLQVINCCLARKARCLAASEALDAVMRQANQDSDVSEAMGSPASLLYAKSNSGELILRLGIYHQVENLTMLETGEPVYAPITQEGPLLTEDLIRETEELVLRTGSMGAGCSQLLSDMQAFKAANPGCILEDFVRWHSPPDWTENDNSSGDDSSPVRGQLSTRMQKEGNLWRELWETAKPLPAVKQAPLFDEDLAVEGILNCLEDIPATELFEQLFVSLLSLGFVMVEPVLAANDDLSKLFFECKDYVVAICQGGAWNDKLDDLCQVYETVETMLLRPEEVLRSMKQTEDSPSSGSETKRRFKRLGFIFRGSKERKQTRVPSESEQKSTEPSPRQSFSSLFDGNLFAKRPPRHENVTPV</sequence>
<dbReference type="Proteomes" id="UP000029121">
    <property type="component" value="Unassembled WGS sequence"/>
</dbReference>
<dbReference type="Pfam" id="PF13890">
    <property type="entry name" value="Rab3-GTPase_cat"/>
    <property type="match status" value="1"/>
</dbReference>
<dbReference type="eggNOG" id="KOG2390">
    <property type="taxonomic scope" value="Eukaryota"/>
</dbReference>
<feature type="compositionally biased region" description="Basic and acidic residues" evidence="1">
    <location>
        <begin position="612"/>
        <end position="629"/>
    </location>
</feature>
<dbReference type="KEGG" id="crb:17875634"/>
<evidence type="ECO:0000313" key="4">
    <source>
        <dbReference type="Proteomes" id="UP000029121"/>
    </source>
</evidence>
<feature type="compositionally biased region" description="Polar residues" evidence="1">
    <location>
        <begin position="630"/>
        <end position="642"/>
    </location>
</feature>
<evidence type="ECO:0000259" key="2">
    <source>
        <dbReference type="Pfam" id="PF13890"/>
    </source>
</evidence>
<feature type="region of interest" description="Disordered" evidence="1">
    <location>
        <begin position="441"/>
        <end position="460"/>
    </location>
</feature>